<dbReference type="AlphaFoldDB" id="A0A2C5YJF5"/>
<feature type="transmembrane region" description="Helical" evidence="2">
    <location>
        <begin position="255"/>
        <end position="273"/>
    </location>
</feature>
<dbReference type="OrthoDB" id="2589563at2759"/>
<dbReference type="GO" id="GO:0000324">
    <property type="term" value="C:fungal-type vacuole"/>
    <property type="evidence" value="ECO:0007669"/>
    <property type="project" value="TreeGrafter"/>
</dbReference>
<name>A0A2C5YJF5_9HYPO</name>
<feature type="transmembrane region" description="Helical" evidence="2">
    <location>
        <begin position="327"/>
        <end position="348"/>
    </location>
</feature>
<evidence type="ECO:0000256" key="1">
    <source>
        <dbReference type="SAM" id="MobiDB-lite"/>
    </source>
</evidence>
<comment type="caution">
    <text evidence="3">The sequence shown here is derived from an EMBL/GenBank/DDBJ whole genome shotgun (WGS) entry which is preliminary data.</text>
</comment>
<feature type="region of interest" description="Disordered" evidence="1">
    <location>
        <begin position="1"/>
        <end position="30"/>
    </location>
</feature>
<dbReference type="Proteomes" id="UP000226431">
    <property type="component" value="Unassembled WGS sequence"/>
</dbReference>
<evidence type="ECO:0000256" key="2">
    <source>
        <dbReference type="SAM" id="Phobius"/>
    </source>
</evidence>
<feature type="transmembrane region" description="Helical" evidence="2">
    <location>
        <begin position="217"/>
        <end position="234"/>
    </location>
</feature>
<dbReference type="InterPro" id="IPR037737">
    <property type="entry name" value="Srf1"/>
</dbReference>
<dbReference type="PANTHER" id="PTHR36819:SF1">
    <property type="entry name" value="REGULATOR OF PHOSPHOLIPASE D SRF1"/>
    <property type="match status" value="1"/>
</dbReference>
<accession>A0A2C5YJF5</accession>
<proteinExistence type="predicted"/>
<protein>
    <recommendedName>
        <fullName evidence="5">Regulator of phospholipase D SRF1</fullName>
    </recommendedName>
</protein>
<keyword evidence="4" id="KW-1185">Reference proteome</keyword>
<dbReference type="GO" id="GO:0071944">
    <property type="term" value="C:cell periphery"/>
    <property type="evidence" value="ECO:0007669"/>
    <property type="project" value="TreeGrafter"/>
</dbReference>
<dbReference type="EMBL" id="NJES01001171">
    <property type="protein sequence ID" value="PHH67753.1"/>
    <property type="molecule type" value="Genomic_DNA"/>
</dbReference>
<feature type="transmembrane region" description="Helical" evidence="2">
    <location>
        <begin position="293"/>
        <end position="315"/>
    </location>
</feature>
<sequence>MASSPNHDDGYDEPVSLGTESITVDGTPLRLRPARSLPPWIDSYEERYGPPTDEQLRLLKAPDRILHTQRNAVPQEPTRRVSKDGFVDWDDPRLGPAKDARSGVPHFLRYGRASKRGRRWDHLRTAEPVIISGHRPATSQLTPTWKEFLDASSWGHIPNEKSEVVDYDVLKKMQPSFDGLGPVLPFHAESKGSRRRKTLSFSKRLWIAMMRSPFSPLLFRLIVVITSILALGVASRIFQREEAVDRDGAERTQSLFAVAVDCLAIPYIGYMLYDEYTGKPVGLRSGVSKIRLILLDVLFIIFKSASTALAFESIVYHRIDEFQAWQLSAVLGVFELVGLMSWTMNFVVNVFRTVERLGGGADLEGRLA</sequence>
<evidence type="ECO:0000313" key="3">
    <source>
        <dbReference type="EMBL" id="PHH67753.1"/>
    </source>
</evidence>
<evidence type="ECO:0008006" key="5">
    <source>
        <dbReference type="Google" id="ProtNLM"/>
    </source>
</evidence>
<evidence type="ECO:0000313" key="4">
    <source>
        <dbReference type="Proteomes" id="UP000226431"/>
    </source>
</evidence>
<gene>
    <name evidence="3" type="ORF">CDD80_558</name>
</gene>
<keyword evidence="2" id="KW-1133">Transmembrane helix</keyword>
<dbReference type="PANTHER" id="PTHR36819">
    <property type="entry name" value="REGULATOR OF PHOSPHOLIPASE D SRF1"/>
    <property type="match status" value="1"/>
</dbReference>
<organism evidence="3 4">
    <name type="scientific">Ophiocordyceps camponoti-rufipedis</name>
    <dbReference type="NCBI Taxonomy" id="2004952"/>
    <lineage>
        <taxon>Eukaryota</taxon>
        <taxon>Fungi</taxon>
        <taxon>Dikarya</taxon>
        <taxon>Ascomycota</taxon>
        <taxon>Pezizomycotina</taxon>
        <taxon>Sordariomycetes</taxon>
        <taxon>Hypocreomycetidae</taxon>
        <taxon>Hypocreales</taxon>
        <taxon>Ophiocordycipitaceae</taxon>
        <taxon>Ophiocordyceps</taxon>
    </lineage>
</organism>
<reference evidence="3 4" key="1">
    <citation type="submission" date="2017-06" db="EMBL/GenBank/DDBJ databases">
        <title>Ant-infecting Ophiocordyceps genomes reveal a high diversity of potential behavioral manipulation genes and a possible major role for enterotoxins.</title>
        <authorList>
            <person name="De Bekker C."/>
            <person name="Evans H.C."/>
            <person name="Brachmann A."/>
            <person name="Hughes D.P."/>
        </authorList>
    </citation>
    <scope>NUCLEOTIDE SEQUENCE [LARGE SCALE GENOMIC DNA]</scope>
    <source>
        <strain evidence="3 4">Map16</strain>
    </source>
</reference>
<keyword evidence="2" id="KW-0812">Transmembrane</keyword>
<keyword evidence="2" id="KW-0472">Membrane</keyword>